<evidence type="ECO:0000256" key="2">
    <source>
        <dbReference type="SAM" id="MobiDB-lite"/>
    </source>
</evidence>
<dbReference type="InterPro" id="IPR000383">
    <property type="entry name" value="Xaa-Pro-like_dom"/>
</dbReference>
<feature type="domain" description="Xaa-Pro dipeptidyl-peptidase C-terminal" evidence="3">
    <location>
        <begin position="293"/>
        <end position="524"/>
    </location>
</feature>
<dbReference type="Proteomes" id="UP001595846">
    <property type="component" value="Unassembled WGS sequence"/>
</dbReference>
<dbReference type="SUPFAM" id="SSF49785">
    <property type="entry name" value="Galactose-binding domain-like"/>
    <property type="match status" value="1"/>
</dbReference>
<name>A0ABD5NTN0_9EURY</name>
<dbReference type="RefSeq" id="WP_256532614.1">
    <property type="nucleotide sequence ID" value="NZ_CP101824.1"/>
</dbReference>
<dbReference type="InterPro" id="IPR005674">
    <property type="entry name" value="CocE/Ser_esterase"/>
</dbReference>
<feature type="region of interest" description="Disordered" evidence="2">
    <location>
        <begin position="540"/>
        <end position="565"/>
    </location>
</feature>
<dbReference type="InterPro" id="IPR050585">
    <property type="entry name" value="Xaa-Pro_dipeptidyl-ppase/CocE"/>
</dbReference>
<keyword evidence="5" id="KW-1185">Reference proteome</keyword>
<dbReference type="InterPro" id="IPR013736">
    <property type="entry name" value="Xaa-Pro_dipept_C"/>
</dbReference>
<keyword evidence="1 4" id="KW-0378">Hydrolase</keyword>
<dbReference type="EMBL" id="JBHSAQ010000016">
    <property type="protein sequence ID" value="MFC3960339.1"/>
    <property type="molecule type" value="Genomic_DNA"/>
</dbReference>
<dbReference type="InterPro" id="IPR008979">
    <property type="entry name" value="Galactose-bd-like_sf"/>
</dbReference>
<dbReference type="InterPro" id="IPR029058">
    <property type="entry name" value="AB_hydrolase_fold"/>
</dbReference>
<protein>
    <submittedName>
        <fullName evidence="4">CocE/NonD family hydrolase</fullName>
    </submittedName>
</protein>
<dbReference type="PANTHER" id="PTHR43056:SF10">
    <property type="entry name" value="COCE_NOND FAMILY, PUTATIVE (AFU_ORTHOLOGUE AFUA_7G00600)-RELATED"/>
    <property type="match status" value="1"/>
</dbReference>
<dbReference type="Gene3D" id="3.40.50.1820">
    <property type="entry name" value="alpha/beta hydrolase"/>
    <property type="match status" value="1"/>
</dbReference>
<sequence length="667" mass="73584">MVATNSRDGGGFTRHYGVSIPVGDERVRATRYEPDDGDSPRPALLFYYPYRTDDHLAYGAYAPIIEYVATHGYEVITADMVGTGGSTGQKLETSDVADEGAEAEAVIDWIADQPWCNGRVGMFGKSYGGNNCLAAAAREPEPLEAIVPIMAGISSYEEVAYLGGTLNPFERGGHWNSQMLALQSLPTSFRDADGQWEEAWHDHLAQLRDGGPWLFNTLSHPQKDEYWERRELPVEDVSVPTFAVSGWRDYFPSPTIEFGNRIEAPTTVLLGPWRHAMPHRARETTIDFRPRVVAWFDHYLKDVDNEVPEWPTFSFWTERDGGGVVEGGTWRETDSWPPSGETLSYALTPDGLTPESSYQSGPLDVEYEHDYTVGMYSPDDRPFSVPVDVGPDDARSLCFETDPVDDPIELTGSPTVTLRLRSTVDDPLVVGRLVDVAPDGTARLVSHGRLRTSHRNGHADPEPVEPGTEYTVTLDMKPKSHVFEPGHRLRLAISAAFFPLALPTTTEPGRYTVLSSPDDPAVVSFPGTTHDADPTFEDRIEMGDPDESTVPASSPYATRKEGGWSTTRDHLTDVATVEAGMAHAMTVPHGGSMSFDQSIEASAAPTDPTEFVVRATTEAAVEHETTRVESRVECRISPTRTDYSVRTTMDGQSVFEECWSRSNELGR</sequence>
<evidence type="ECO:0000256" key="1">
    <source>
        <dbReference type="ARBA" id="ARBA00022801"/>
    </source>
</evidence>
<dbReference type="AlphaFoldDB" id="A0ABD5NTN0"/>
<proteinExistence type="predicted"/>
<dbReference type="PANTHER" id="PTHR43056">
    <property type="entry name" value="PEPTIDASE S9 PROLYL OLIGOPEPTIDASE"/>
    <property type="match status" value="1"/>
</dbReference>
<dbReference type="GeneID" id="73901712"/>
<dbReference type="GO" id="GO:0016787">
    <property type="term" value="F:hydrolase activity"/>
    <property type="evidence" value="ECO:0007669"/>
    <property type="project" value="UniProtKB-KW"/>
</dbReference>
<dbReference type="Pfam" id="PF02129">
    <property type="entry name" value="Peptidase_S15"/>
    <property type="match status" value="1"/>
</dbReference>
<dbReference type="Gene3D" id="1.10.3020.10">
    <property type="entry name" value="alpha-amino acid ester hydrolase ( Helical cap domain)"/>
    <property type="match status" value="1"/>
</dbReference>
<gene>
    <name evidence="4" type="ORF">ACFOUR_18460</name>
</gene>
<reference evidence="4 5" key="1">
    <citation type="journal article" date="2019" name="Int. J. Syst. Evol. Microbiol.">
        <title>The Global Catalogue of Microorganisms (GCM) 10K type strain sequencing project: providing services to taxonomists for standard genome sequencing and annotation.</title>
        <authorList>
            <consortium name="The Broad Institute Genomics Platform"/>
            <consortium name="The Broad Institute Genome Sequencing Center for Infectious Disease"/>
            <person name="Wu L."/>
            <person name="Ma J."/>
        </authorList>
    </citation>
    <scope>NUCLEOTIDE SEQUENCE [LARGE SCALE GENOMIC DNA]</scope>
    <source>
        <strain evidence="4 5">IBRC-M 10256</strain>
    </source>
</reference>
<evidence type="ECO:0000259" key="3">
    <source>
        <dbReference type="SMART" id="SM00939"/>
    </source>
</evidence>
<evidence type="ECO:0000313" key="5">
    <source>
        <dbReference type="Proteomes" id="UP001595846"/>
    </source>
</evidence>
<dbReference type="Gene3D" id="2.60.120.260">
    <property type="entry name" value="Galactose-binding domain-like"/>
    <property type="match status" value="1"/>
</dbReference>
<dbReference type="SUPFAM" id="SSF53474">
    <property type="entry name" value="alpha/beta-Hydrolases"/>
    <property type="match status" value="1"/>
</dbReference>
<dbReference type="Pfam" id="PF08530">
    <property type="entry name" value="PepX_C"/>
    <property type="match status" value="1"/>
</dbReference>
<dbReference type="NCBIfam" id="TIGR00976">
    <property type="entry name" value="CocE_NonD"/>
    <property type="match status" value="1"/>
</dbReference>
<comment type="caution">
    <text evidence="4">The sequence shown here is derived from an EMBL/GenBank/DDBJ whole genome shotgun (WGS) entry which is preliminary data.</text>
</comment>
<dbReference type="SMART" id="SM00939">
    <property type="entry name" value="PepX_C"/>
    <property type="match status" value="1"/>
</dbReference>
<organism evidence="4 5">
    <name type="scientific">Halovivax cerinus</name>
    <dbReference type="NCBI Taxonomy" id="1487865"/>
    <lineage>
        <taxon>Archaea</taxon>
        <taxon>Methanobacteriati</taxon>
        <taxon>Methanobacteriota</taxon>
        <taxon>Stenosarchaea group</taxon>
        <taxon>Halobacteria</taxon>
        <taxon>Halobacteriales</taxon>
        <taxon>Natrialbaceae</taxon>
        <taxon>Halovivax</taxon>
    </lineage>
</organism>
<evidence type="ECO:0000313" key="4">
    <source>
        <dbReference type="EMBL" id="MFC3960339.1"/>
    </source>
</evidence>
<accession>A0ABD5NTN0</accession>